<dbReference type="Pfam" id="PF01234">
    <property type="entry name" value="NNMT_PNMT_TEMT"/>
    <property type="match status" value="1"/>
</dbReference>
<dbReference type="EMBL" id="BAAAYN010000024">
    <property type="protein sequence ID" value="GAA3389451.1"/>
    <property type="molecule type" value="Genomic_DNA"/>
</dbReference>
<dbReference type="PANTHER" id="PTHR10867:SF17">
    <property type="entry name" value="NICOTINAMIDE N-METHYLTRANSFERASE"/>
    <property type="match status" value="1"/>
</dbReference>
<keyword evidence="1" id="KW-0489">Methyltransferase</keyword>
<dbReference type="Gene3D" id="3.40.50.150">
    <property type="entry name" value="Vaccinia Virus protein VP39"/>
    <property type="match status" value="1"/>
</dbReference>
<organism evidence="5 6">
    <name type="scientific">Cryptosporangium minutisporangium</name>
    <dbReference type="NCBI Taxonomy" id="113569"/>
    <lineage>
        <taxon>Bacteria</taxon>
        <taxon>Bacillati</taxon>
        <taxon>Actinomycetota</taxon>
        <taxon>Actinomycetes</taxon>
        <taxon>Cryptosporangiales</taxon>
        <taxon>Cryptosporangiaceae</taxon>
        <taxon>Cryptosporangium</taxon>
    </lineage>
</organism>
<evidence type="ECO:0000256" key="2">
    <source>
        <dbReference type="ARBA" id="ARBA00022679"/>
    </source>
</evidence>
<dbReference type="InterPro" id="IPR053384">
    <property type="entry name" value="SAM-dep_methyltransferase"/>
</dbReference>
<keyword evidence="3" id="KW-0949">S-adenosyl-L-methionine</keyword>
<dbReference type="InterPro" id="IPR029063">
    <property type="entry name" value="SAM-dependent_MTases_sf"/>
</dbReference>
<evidence type="ECO:0000256" key="4">
    <source>
        <dbReference type="SAM" id="Phobius"/>
    </source>
</evidence>
<dbReference type="InterPro" id="IPR000940">
    <property type="entry name" value="NNMT_TEMT_trans"/>
</dbReference>
<evidence type="ECO:0000313" key="6">
    <source>
        <dbReference type="Proteomes" id="UP001501676"/>
    </source>
</evidence>
<feature type="transmembrane region" description="Helical" evidence="4">
    <location>
        <begin position="36"/>
        <end position="66"/>
    </location>
</feature>
<evidence type="ECO:0000256" key="1">
    <source>
        <dbReference type="ARBA" id="ARBA00022603"/>
    </source>
</evidence>
<dbReference type="Proteomes" id="UP001501676">
    <property type="component" value="Unassembled WGS sequence"/>
</dbReference>
<protein>
    <recommendedName>
        <fullName evidence="7">NNMT/PNMT/TEMT family protein</fullName>
    </recommendedName>
</protein>
<keyword evidence="2" id="KW-0808">Transferase</keyword>
<keyword evidence="6" id="KW-1185">Reference proteome</keyword>
<reference evidence="6" key="1">
    <citation type="journal article" date="2019" name="Int. J. Syst. Evol. Microbiol.">
        <title>The Global Catalogue of Microorganisms (GCM) 10K type strain sequencing project: providing services to taxonomists for standard genome sequencing and annotation.</title>
        <authorList>
            <consortium name="The Broad Institute Genomics Platform"/>
            <consortium name="The Broad Institute Genome Sequencing Center for Infectious Disease"/>
            <person name="Wu L."/>
            <person name="Ma J."/>
        </authorList>
    </citation>
    <scope>NUCLEOTIDE SEQUENCE [LARGE SCALE GENOMIC DNA]</scope>
    <source>
        <strain evidence="6">JCM 9458</strain>
    </source>
</reference>
<feature type="transmembrane region" description="Helical" evidence="4">
    <location>
        <begin position="12"/>
        <end position="30"/>
    </location>
</feature>
<sequence length="479" mass="51840">MTAVAGTPRRAGLLRWVISLVATAASTYALDAVATAAGIALVASGLLAGLDHAWALAFLAATYLAWIQGLRTSLPANRTLLTTTGTSTNVLSKAAHDLVRRATTNERAGRIAADAGYVGSEIGKEVPYYVGAFGAVLLSDSVGSREALVFLGGANLVAAAYEYGLGRLTRAALRRRRRYASFEADWVPAEYLAGYYRQVEPDEIATIAFLVEAVRRAPQGRPMLFFGVGPTLHHVFAAAPVASEIHLADYLPANLREIQRWIDRDPAAHDWRPFVRHTLRCESGERGEEPTSEQVTAREELARAKITALIQADARNPRPIDRRYSAVVSAYCADSATADRTTWTVFMGHITSMVRPGGLFVTAALRRCRGYHVAGKLFPGADIDEDDVRAVLERDFDVADGDVVVHEVPQGDVHGYSGIVLATARRRAWSGTVRQRAVGDLVGDVRGHAEHPEHLFGELVGVGLDDVPTGQAQVQEREQ</sequence>
<evidence type="ECO:0000256" key="3">
    <source>
        <dbReference type="ARBA" id="ARBA00022691"/>
    </source>
</evidence>
<dbReference type="PANTHER" id="PTHR10867">
    <property type="entry name" value="NNMT/PNMT/TEMT FAMILY MEMBER"/>
    <property type="match status" value="1"/>
</dbReference>
<comment type="caution">
    <text evidence="5">The sequence shown here is derived from an EMBL/GenBank/DDBJ whole genome shotgun (WGS) entry which is preliminary data.</text>
</comment>
<dbReference type="NCBIfam" id="NF041360">
    <property type="entry name" value="GntF_guanitoxin"/>
    <property type="match status" value="1"/>
</dbReference>
<name>A0ABP6T0Q6_9ACTN</name>
<dbReference type="PROSITE" id="PS51681">
    <property type="entry name" value="SAM_MT_NNMT_PNMT_TEMT"/>
    <property type="match status" value="1"/>
</dbReference>
<accession>A0ABP6T0Q6</accession>
<keyword evidence="4" id="KW-0812">Transmembrane</keyword>
<keyword evidence="4" id="KW-1133">Transmembrane helix</keyword>
<evidence type="ECO:0008006" key="7">
    <source>
        <dbReference type="Google" id="ProtNLM"/>
    </source>
</evidence>
<proteinExistence type="predicted"/>
<dbReference type="SUPFAM" id="SSF53335">
    <property type="entry name" value="S-adenosyl-L-methionine-dependent methyltransferases"/>
    <property type="match status" value="1"/>
</dbReference>
<keyword evidence="4" id="KW-0472">Membrane</keyword>
<evidence type="ECO:0000313" key="5">
    <source>
        <dbReference type="EMBL" id="GAA3389451.1"/>
    </source>
</evidence>
<gene>
    <name evidence="5" type="ORF">GCM10020369_39620</name>
</gene>